<evidence type="ECO:0000313" key="1">
    <source>
        <dbReference type="EMBL" id="JAH25989.1"/>
    </source>
</evidence>
<dbReference type="AlphaFoldDB" id="A0A0E9RA70"/>
<reference evidence="1" key="2">
    <citation type="journal article" date="2015" name="Fish Shellfish Immunol.">
        <title>Early steps in the European eel (Anguilla anguilla)-Vibrio vulnificus interaction in the gills: Role of the RtxA13 toxin.</title>
        <authorList>
            <person name="Callol A."/>
            <person name="Pajuelo D."/>
            <person name="Ebbesson L."/>
            <person name="Teles M."/>
            <person name="MacKenzie S."/>
            <person name="Amaro C."/>
        </authorList>
    </citation>
    <scope>NUCLEOTIDE SEQUENCE</scope>
</reference>
<dbReference type="EMBL" id="GBXM01082588">
    <property type="protein sequence ID" value="JAH25989.1"/>
    <property type="molecule type" value="Transcribed_RNA"/>
</dbReference>
<proteinExistence type="predicted"/>
<accession>A0A0E9RA70</accession>
<name>A0A0E9RA70_ANGAN</name>
<reference evidence="1" key="1">
    <citation type="submission" date="2014-11" db="EMBL/GenBank/DDBJ databases">
        <authorList>
            <person name="Amaro Gonzalez C."/>
        </authorList>
    </citation>
    <scope>NUCLEOTIDE SEQUENCE</scope>
</reference>
<protein>
    <submittedName>
        <fullName evidence="1">Uncharacterized protein</fullName>
    </submittedName>
</protein>
<organism evidence="1">
    <name type="scientific">Anguilla anguilla</name>
    <name type="common">European freshwater eel</name>
    <name type="synonym">Muraena anguilla</name>
    <dbReference type="NCBI Taxonomy" id="7936"/>
    <lineage>
        <taxon>Eukaryota</taxon>
        <taxon>Metazoa</taxon>
        <taxon>Chordata</taxon>
        <taxon>Craniata</taxon>
        <taxon>Vertebrata</taxon>
        <taxon>Euteleostomi</taxon>
        <taxon>Actinopterygii</taxon>
        <taxon>Neopterygii</taxon>
        <taxon>Teleostei</taxon>
        <taxon>Anguilliformes</taxon>
        <taxon>Anguillidae</taxon>
        <taxon>Anguilla</taxon>
    </lineage>
</organism>
<sequence length="40" mass="4903">MKIYCLFFLHFHRIGLFYVTAMLFSERYFKGRPVGISWVQ</sequence>